<dbReference type="AlphaFoldDB" id="A0A917RFR7"/>
<organism evidence="8 9">
    <name type="scientific">Sphaerisporangium melleum</name>
    <dbReference type="NCBI Taxonomy" id="321316"/>
    <lineage>
        <taxon>Bacteria</taxon>
        <taxon>Bacillati</taxon>
        <taxon>Actinomycetota</taxon>
        <taxon>Actinomycetes</taxon>
        <taxon>Streptosporangiales</taxon>
        <taxon>Streptosporangiaceae</taxon>
        <taxon>Sphaerisporangium</taxon>
    </lineage>
</organism>
<feature type="transmembrane region" description="Helical" evidence="6">
    <location>
        <begin position="98"/>
        <end position="117"/>
    </location>
</feature>
<comment type="caution">
    <text evidence="8">The sequence shown here is derived from an EMBL/GenBank/DDBJ whole genome shotgun (WGS) entry which is preliminary data.</text>
</comment>
<evidence type="ECO:0000313" key="9">
    <source>
        <dbReference type="Proteomes" id="UP000645217"/>
    </source>
</evidence>
<dbReference type="InterPro" id="IPR011701">
    <property type="entry name" value="MFS"/>
</dbReference>
<name>A0A917RFR7_9ACTN</name>
<keyword evidence="4 6" id="KW-1133">Transmembrane helix</keyword>
<comment type="subcellular location">
    <subcellularLocation>
        <location evidence="1">Cell membrane</location>
        <topology evidence="1">Multi-pass membrane protein</topology>
    </subcellularLocation>
</comment>
<dbReference type="Gene3D" id="1.20.1250.20">
    <property type="entry name" value="MFS general substrate transporter like domains"/>
    <property type="match status" value="1"/>
</dbReference>
<evidence type="ECO:0000256" key="4">
    <source>
        <dbReference type="ARBA" id="ARBA00022989"/>
    </source>
</evidence>
<dbReference type="PANTHER" id="PTHR23513:SF6">
    <property type="entry name" value="MAJOR FACILITATOR SUPERFAMILY ASSOCIATED DOMAIN-CONTAINING PROTEIN"/>
    <property type="match status" value="1"/>
</dbReference>
<feature type="domain" description="Major facilitator superfamily (MFS) profile" evidence="7">
    <location>
        <begin position="245"/>
        <end position="448"/>
    </location>
</feature>
<evidence type="ECO:0000313" key="8">
    <source>
        <dbReference type="EMBL" id="GGL04296.1"/>
    </source>
</evidence>
<keyword evidence="9" id="KW-1185">Reference proteome</keyword>
<feature type="transmembrane region" description="Helical" evidence="6">
    <location>
        <begin position="402"/>
        <end position="420"/>
    </location>
</feature>
<feature type="transmembrane region" description="Helical" evidence="6">
    <location>
        <begin position="244"/>
        <end position="268"/>
    </location>
</feature>
<dbReference type="Pfam" id="PF07690">
    <property type="entry name" value="MFS_1"/>
    <property type="match status" value="1"/>
</dbReference>
<dbReference type="EMBL" id="BMNT01000032">
    <property type="protein sequence ID" value="GGL04296.1"/>
    <property type="molecule type" value="Genomic_DNA"/>
</dbReference>
<dbReference type="InterPro" id="IPR036259">
    <property type="entry name" value="MFS_trans_sf"/>
</dbReference>
<reference evidence="8" key="2">
    <citation type="submission" date="2020-09" db="EMBL/GenBank/DDBJ databases">
        <authorList>
            <person name="Sun Q."/>
            <person name="Ohkuma M."/>
        </authorList>
    </citation>
    <scope>NUCLEOTIDE SEQUENCE</scope>
    <source>
        <strain evidence="8">JCM 13064</strain>
    </source>
</reference>
<dbReference type="GO" id="GO:0022857">
    <property type="term" value="F:transmembrane transporter activity"/>
    <property type="evidence" value="ECO:0007669"/>
    <property type="project" value="InterPro"/>
</dbReference>
<keyword evidence="2" id="KW-1003">Cell membrane</keyword>
<dbReference type="GO" id="GO:0005886">
    <property type="term" value="C:plasma membrane"/>
    <property type="evidence" value="ECO:0007669"/>
    <property type="project" value="UniProtKB-SubCell"/>
</dbReference>
<sequence length="448" mass="46873">MTVSTLPVPVSNDNSMAPPRESRAARLLINQDFTKFLLSQIVAQFASKSLAVILPLMAVITFAATPTQVGLLNAAQFFPVFVITLFAGAWLDRRQRRPALIAAYVGNAILAAALPLATSLGIVHIYVLFFVAFGMGSLIAFSDVAYQAYIPNLVRGDQLVQANSRLEVAFSLAMVGAPGLGGLLIGALGGSTAMVSAVIAYVLAAIGVLAIRAREKRVPAAASGGEGMLKRIAEGMKFTAKTPLLRVLTLQGAWFNLFEQSVLTLYLLYGIRVLGFSPQLVGLTMSLGAIGVLAGSAVARLIGDKLGVTRVLILGMGVASIAPVIIPFAAGSQAMLIGLTTLSFIIYGVGMTVFNIYGISLRQRATPSSMLARVSATYRFLAFGAIGIGGIVGGVAGDWLGLRTAMFFCIIALAAGWLVFAKAIPSAITRFQESERDAEAAEGAPQAA</sequence>
<accession>A0A917RFR7</accession>
<keyword evidence="5 6" id="KW-0472">Membrane</keyword>
<keyword evidence="3 6" id="KW-0812">Transmembrane</keyword>
<feature type="transmembrane region" description="Helical" evidence="6">
    <location>
        <begin position="280"/>
        <end position="299"/>
    </location>
</feature>
<evidence type="ECO:0000259" key="7">
    <source>
        <dbReference type="PROSITE" id="PS50850"/>
    </source>
</evidence>
<gene>
    <name evidence="8" type="ORF">GCM10007964_53030</name>
</gene>
<evidence type="ECO:0000256" key="3">
    <source>
        <dbReference type="ARBA" id="ARBA00022692"/>
    </source>
</evidence>
<reference evidence="8" key="1">
    <citation type="journal article" date="2014" name="Int. J. Syst. Evol. Microbiol.">
        <title>Complete genome sequence of Corynebacterium casei LMG S-19264T (=DSM 44701T), isolated from a smear-ripened cheese.</title>
        <authorList>
            <consortium name="US DOE Joint Genome Institute (JGI-PGF)"/>
            <person name="Walter F."/>
            <person name="Albersmeier A."/>
            <person name="Kalinowski J."/>
            <person name="Ruckert C."/>
        </authorList>
    </citation>
    <scope>NUCLEOTIDE SEQUENCE</scope>
    <source>
        <strain evidence="8">JCM 13064</strain>
    </source>
</reference>
<dbReference type="Proteomes" id="UP000645217">
    <property type="component" value="Unassembled WGS sequence"/>
</dbReference>
<feature type="transmembrane region" description="Helical" evidence="6">
    <location>
        <begin position="311"/>
        <end position="330"/>
    </location>
</feature>
<evidence type="ECO:0000256" key="6">
    <source>
        <dbReference type="SAM" id="Phobius"/>
    </source>
</evidence>
<proteinExistence type="predicted"/>
<feature type="transmembrane region" description="Helical" evidence="6">
    <location>
        <begin position="336"/>
        <end position="357"/>
    </location>
</feature>
<evidence type="ECO:0000256" key="1">
    <source>
        <dbReference type="ARBA" id="ARBA00004651"/>
    </source>
</evidence>
<feature type="transmembrane region" description="Helical" evidence="6">
    <location>
        <begin position="123"/>
        <end position="146"/>
    </location>
</feature>
<feature type="transmembrane region" description="Helical" evidence="6">
    <location>
        <begin position="378"/>
        <end position="396"/>
    </location>
</feature>
<dbReference type="PROSITE" id="PS50850">
    <property type="entry name" value="MFS"/>
    <property type="match status" value="1"/>
</dbReference>
<dbReference type="InterPro" id="IPR020846">
    <property type="entry name" value="MFS_dom"/>
</dbReference>
<dbReference type="SUPFAM" id="SSF103473">
    <property type="entry name" value="MFS general substrate transporter"/>
    <property type="match status" value="1"/>
</dbReference>
<feature type="transmembrane region" description="Helical" evidence="6">
    <location>
        <begin position="71"/>
        <end position="91"/>
    </location>
</feature>
<dbReference type="PANTHER" id="PTHR23513">
    <property type="entry name" value="INTEGRAL MEMBRANE EFFLUX PROTEIN-RELATED"/>
    <property type="match status" value="1"/>
</dbReference>
<dbReference type="CDD" id="cd06173">
    <property type="entry name" value="MFS_MefA_like"/>
    <property type="match status" value="1"/>
</dbReference>
<feature type="transmembrane region" description="Helical" evidence="6">
    <location>
        <begin position="193"/>
        <end position="211"/>
    </location>
</feature>
<protein>
    <submittedName>
        <fullName evidence="8">MFS transporter</fullName>
    </submittedName>
</protein>
<feature type="transmembrane region" description="Helical" evidence="6">
    <location>
        <begin position="45"/>
        <end position="65"/>
    </location>
</feature>
<evidence type="ECO:0000256" key="5">
    <source>
        <dbReference type="ARBA" id="ARBA00023136"/>
    </source>
</evidence>
<evidence type="ECO:0000256" key="2">
    <source>
        <dbReference type="ARBA" id="ARBA00022475"/>
    </source>
</evidence>